<dbReference type="SUPFAM" id="SSF52540">
    <property type="entry name" value="P-loop containing nucleoside triphosphate hydrolases"/>
    <property type="match status" value="1"/>
</dbReference>
<evidence type="ECO:0000259" key="4">
    <source>
        <dbReference type="Pfam" id="PF24883"/>
    </source>
</evidence>
<dbReference type="EMBL" id="FMJY01000001">
    <property type="protein sequence ID" value="SCO75965.1"/>
    <property type="molecule type" value="Genomic_DNA"/>
</dbReference>
<dbReference type="OrthoDB" id="1658288at2759"/>
<feature type="repeat" description="ANK" evidence="3">
    <location>
        <begin position="767"/>
        <end position="799"/>
    </location>
</feature>
<dbReference type="Gene3D" id="3.40.50.1820">
    <property type="entry name" value="alpha/beta hydrolase"/>
    <property type="match status" value="1"/>
</dbReference>
<evidence type="ECO:0000256" key="2">
    <source>
        <dbReference type="ARBA" id="ARBA00023043"/>
    </source>
</evidence>
<dbReference type="VEuPathDB" id="FungiDB:FOC1_g10004840"/>
<dbReference type="PROSITE" id="PS50088">
    <property type="entry name" value="ANK_REPEAT"/>
    <property type="match status" value="3"/>
</dbReference>
<dbReference type="VEuPathDB" id="FungiDB:FOZG_16824"/>
<keyword evidence="2 3" id="KW-0040">ANK repeat</keyword>
<dbReference type="SMART" id="SM00248">
    <property type="entry name" value="ANK"/>
    <property type="match status" value="17"/>
</dbReference>
<dbReference type="SUPFAM" id="SSF48403">
    <property type="entry name" value="Ankyrin repeat"/>
    <property type="match status" value="2"/>
</dbReference>
<dbReference type="PROSITE" id="PS50297">
    <property type="entry name" value="ANK_REP_REGION"/>
    <property type="match status" value="1"/>
</dbReference>
<feature type="domain" description="Nephrocystin 3-like N-terminal" evidence="4">
    <location>
        <begin position="237"/>
        <end position="414"/>
    </location>
</feature>
<gene>
    <name evidence="5" type="ORF">FRV6_00177</name>
</gene>
<protein>
    <submittedName>
        <fullName evidence="5">Related to ankyrin 3</fullName>
    </submittedName>
</protein>
<feature type="repeat" description="ANK" evidence="3">
    <location>
        <begin position="827"/>
        <end position="859"/>
    </location>
</feature>
<sequence>MSLSTNVFKDQNQSRSIFFIGHSLGGLVIKETVRILKEEPLEPDYSILNAIGGFAFFGVPHRGLAVECLVPLVKDNPNRALLESLNKNSSLLERLQIEFDRISKAKSLAAVSFYETEKSPTAAWVNDRWEMSGPSEVLVEVFSATCGCQKQHPINRNHSEMLPFVLYLEYHEGGLVMKVWEVGHKVRSQSTVDKWSAYLLFFFSVSVQLSNDEQECLKSLSFPEQEHRYSEISYASDTCDWLLEDNPYQKWMNKSRGLFWIKGCPGTGKSVLMKFAVDMMRRRKSGEIAVSFFVHGRGVPLQKTPLGMIRAVLNSLLPSFPTYLTELRERFQDQQQRNGSYEQKGGWLWNEKELEKFLARLLVDGTKDQRVVVFIDALDECGEEDAKRLLIYFKEIMDNAEREGSLVKICFSSRHFPILGHETISNIYVEQRNDEDIRLVVKKRLKGIKPDEKRQQIENEILMKAHGGFQWAVLVTNMVRDQDMTGSRTQDLFDTISSIPPGLEELYGVILKDKDNDQQKQMTKLFQWVLFACRPLSAQELRDALATDKDMTCTTISQLRSQGNWSDGVSQFEKRVRHISRGLVEFQDRDVYEQYERGGEEWSREAQFIHQSAADFVAQRFFIHGGEGSIPRSPSATAHYEISRSFLRYLTLDEVLHGSHLSREKLSAGFPLMPYGVAFLLVHIILVEEENIPQDDLVALIKWDQSRRLKMLASIWRIMDPESTHAPRGWPFAGATVLHLAIGFGSRTLLRSVLRTENAALDVQDSEGNTPLHLALREGRQDLAHMILRRSMFLEIERQAGPSTAPMENITTRRKYHLPYINHTNHDGETPMGLAVSIRAGKVILILIDAGAEIKHEKSLVFYAISTGDKRLLARLIKSDIDLEGAIFFLVQCLSQKHIRDDILNDLLVDLLQAGAGTSKFVGIETDSYDEAHDSDDEYEDAVLGDEAIFIASRHGRRDVVSLLLSYGSSAMVRNKYGNVPLLAAMANTHLETAEVLLQASPQATISQNNEGESVLDMVIHAGRSELARFLIEKGDGTLTLRSVFSQGIEQNAIAFMQDLLQNDEDMAEMANQSCEGEETPFWVALLRNHHHMVEILLHTGKIDTALPNRNGETPLLFAVNSGDVRMARWLLGTKMFDVSQEDQQGRTVLAQAMKYDDEYMVELLLSANNIDLTVQDKYGNTLFWLVIILGNLRIARLLLNTGKVDINQRGASGQTVFQWALEHENEEMVKLLLEFSQPDILRQQIRGQIPFCWVTTRRSYRMVKLLLNENGVDINQADSEGETPLWWAIQNGSHDILSLLLTSTRIDLHIRNKQGQTLCSWAMENEDDLVIQLLLDSHGFNIYKEDEQVQQMIFWWAVRNGNDRVVRMVPDLGRFDVNVKDESGWTMLMWAVSRCNESVVKVLLNTCKADTYAVDDEGDTALYIALQKGHQPVIDLLSTHMRSTGKAISLPDR</sequence>
<dbReference type="InterPro" id="IPR029058">
    <property type="entry name" value="AB_hydrolase_fold"/>
</dbReference>
<dbReference type="VEuPathDB" id="FungiDB:HZS61_007120"/>
<dbReference type="VEuPathDB" id="FungiDB:FOXG_22772"/>
<name>A0A2H3SRF4_FUSOX</name>
<dbReference type="InterPro" id="IPR002110">
    <property type="entry name" value="Ankyrin_rpt"/>
</dbReference>
<evidence type="ECO:0000313" key="5">
    <source>
        <dbReference type="EMBL" id="SCO75965.1"/>
    </source>
</evidence>
<dbReference type="VEuPathDB" id="FungiDB:FOXG_17176"/>
<reference evidence="6" key="1">
    <citation type="submission" date="2016-09" db="EMBL/GenBank/DDBJ databases">
        <authorList>
            <person name="Guldener U."/>
        </authorList>
    </citation>
    <scope>NUCLEOTIDE SEQUENCE [LARGE SCALE GENOMIC DNA]</scope>
    <source>
        <strain evidence="6">V64-1</strain>
    </source>
</reference>
<dbReference type="Pfam" id="PF12796">
    <property type="entry name" value="Ank_2"/>
    <property type="match status" value="6"/>
</dbReference>
<dbReference type="InterPro" id="IPR027417">
    <property type="entry name" value="P-loop_NTPase"/>
</dbReference>
<dbReference type="SUPFAM" id="SSF53474">
    <property type="entry name" value="alpha/beta-Hydrolases"/>
    <property type="match status" value="1"/>
</dbReference>
<evidence type="ECO:0000256" key="3">
    <source>
        <dbReference type="PROSITE-ProRule" id="PRU00023"/>
    </source>
</evidence>
<dbReference type="VEuPathDB" id="FungiDB:FOC1_g10004839"/>
<dbReference type="PANTHER" id="PTHR24198:SF165">
    <property type="entry name" value="ANKYRIN REPEAT-CONTAINING PROTEIN-RELATED"/>
    <property type="match status" value="1"/>
</dbReference>
<evidence type="ECO:0000313" key="6">
    <source>
        <dbReference type="Proteomes" id="UP000219369"/>
    </source>
</evidence>
<dbReference type="Pfam" id="PF24883">
    <property type="entry name" value="NPHP3_N"/>
    <property type="match status" value="1"/>
</dbReference>
<organism evidence="5 6">
    <name type="scientific">Fusarium oxysporum</name>
    <name type="common">Fusarium vascular wilt</name>
    <dbReference type="NCBI Taxonomy" id="5507"/>
    <lineage>
        <taxon>Eukaryota</taxon>
        <taxon>Fungi</taxon>
        <taxon>Dikarya</taxon>
        <taxon>Ascomycota</taxon>
        <taxon>Pezizomycotina</taxon>
        <taxon>Sordariomycetes</taxon>
        <taxon>Hypocreomycetidae</taxon>
        <taxon>Hypocreales</taxon>
        <taxon>Nectriaceae</taxon>
        <taxon>Fusarium</taxon>
        <taxon>Fusarium oxysporum species complex</taxon>
    </lineage>
</organism>
<keyword evidence="1" id="KW-0677">Repeat</keyword>
<dbReference type="InterPro" id="IPR036770">
    <property type="entry name" value="Ankyrin_rpt-contain_sf"/>
</dbReference>
<dbReference type="Proteomes" id="UP000219369">
    <property type="component" value="Unassembled WGS sequence"/>
</dbReference>
<dbReference type="VEuPathDB" id="FungiDB:HZS61_017902"/>
<dbReference type="InterPro" id="IPR056884">
    <property type="entry name" value="NPHP3-like_N"/>
</dbReference>
<dbReference type="Gene3D" id="3.40.50.300">
    <property type="entry name" value="P-loop containing nucleotide triphosphate hydrolases"/>
    <property type="match status" value="1"/>
</dbReference>
<feature type="repeat" description="ANK" evidence="3">
    <location>
        <begin position="944"/>
        <end position="976"/>
    </location>
</feature>
<proteinExistence type="predicted"/>
<dbReference type="VEuPathDB" id="FungiDB:FOMG_15074"/>
<evidence type="ECO:0000256" key="1">
    <source>
        <dbReference type="ARBA" id="ARBA00022737"/>
    </source>
</evidence>
<dbReference type="VEuPathDB" id="FungiDB:FOC1_g10004838"/>
<dbReference type="VEuPathDB" id="FungiDB:FOC4_g10003338"/>
<dbReference type="Gene3D" id="1.25.40.20">
    <property type="entry name" value="Ankyrin repeat-containing domain"/>
    <property type="match status" value="5"/>
</dbReference>
<dbReference type="PANTHER" id="PTHR24198">
    <property type="entry name" value="ANKYRIN REPEAT AND PROTEIN KINASE DOMAIN-CONTAINING PROTEIN"/>
    <property type="match status" value="1"/>
</dbReference>
<dbReference type="VEuPathDB" id="FungiDB:FOIG_14136"/>
<accession>A0A2H3SRF4</accession>